<dbReference type="EMBL" id="RWGY01000007">
    <property type="protein sequence ID" value="TVU41051.1"/>
    <property type="molecule type" value="Genomic_DNA"/>
</dbReference>
<protein>
    <submittedName>
        <fullName evidence="1">Uncharacterized protein</fullName>
    </submittedName>
</protein>
<evidence type="ECO:0000313" key="1">
    <source>
        <dbReference type="EMBL" id="TVU41051.1"/>
    </source>
</evidence>
<comment type="caution">
    <text evidence="1">The sequence shown here is derived from an EMBL/GenBank/DDBJ whole genome shotgun (WGS) entry which is preliminary data.</text>
</comment>
<sequence length="439" mass="48784">MEVILSAIMSDLAGRSVSFLMDRILNHRSEESDGGDETETLDRLRRLLLRVHVVVEEAEARRVTNRAMLRQLSGLREEMYRGCHALDEPWPDGAGAAASAMASRSCRTRRPPPLQLQQVLGSLEAVFTDVKDEFVALLAGCMLPISGPKRAGKSTLVEHACNDERVRGHFSQIVSLSRGNLGDENIALTSTTTTLTTSCCEERVLLIVELDGDRNTKGLEWDLNEALLRRFFSTFKIRTTPRVSKIIVTSRSDKVASFGTTDLLRLRPFTEEAFWYFFKARAFGSADASEHPKMVSVAMDMVEEMSGSFAAANFFGGLLRSNFNTGFWSLALAVFRGLKQTKLVVVHDRAQQTATTSTGTEIWEEVTEPACPFAVEGVPKVSLRDVLFGGARPQGKFDVLAWKSPVPPHYRYAYSCEIRSSHSTVARKNRLVMHKKTGS</sequence>
<dbReference type="Gene3D" id="3.40.50.300">
    <property type="entry name" value="P-loop containing nucleotide triphosphate hydrolases"/>
    <property type="match status" value="1"/>
</dbReference>
<dbReference type="Proteomes" id="UP000324897">
    <property type="component" value="Chromosome 4"/>
</dbReference>
<feature type="non-terminal residue" evidence="1">
    <location>
        <position position="1"/>
    </location>
</feature>
<keyword evidence="2" id="KW-1185">Reference proteome</keyword>
<dbReference type="GO" id="GO:0043531">
    <property type="term" value="F:ADP binding"/>
    <property type="evidence" value="ECO:0007669"/>
    <property type="project" value="InterPro"/>
</dbReference>
<dbReference type="PANTHER" id="PTHR33377">
    <property type="entry name" value="OS10G0134700 PROTEIN-RELATED"/>
    <property type="match status" value="1"/>
</dbReference>
<proteinExistence type="predicted"/>
<dbReference type="Gramene" id="TVU41051">
    <property type="protein sequence ID" value="TVU41051"/>
    <property type="gene ID" value="EJB05_14541"/>
</dbReference>
<dbReference type="PANTHER" id="PTHR33377:SF30">
    <property type="entry name" value="OS07G0117000 PROTEIN"/>
    <property type="match status" value="1"/>
</dbReference>
<evidence type="ECO:0000313" key="2">
    <source>
        <dbReference type="Proteomes" id="UP000324897"/>
    </source>
</evidence>
<dbReference type="SUPFAM" id="SSF52540">
    <property type="entry name" value="P-loop containing nucleoside triphosphate hydrolases"/>
    <property type="match status" value="1"/>
</dbReference>
<accession>A0A5J9VZH2</accession>
<reference evidence="1 2" key="1">
    <citation type="journal article" date="2019" name="Sci. Rep.">
        <title>A high-quality genome of Eragrostis curvula grass provides insights into Poaceae evolution and supports new strategies to enhance forage quality.</title>
        <authorList>
            <person name="Carballo J."/>
            <person name="Santos B.A.C.M."/>
            <person name="Zappacosta D."/>
            <person name="Garbus I."/>
            <person name="Selva J.P."/>
            <person name="Gallo C.A."/>
            <person name="Diaz A."/>
            <person name="Albertini E."/>
            <person name="Caccamo M."/>
            <person name="Echenique V."/>
        </authorList>
    </citation>
    <scope>NUCLEOTIDE SEQUENCE [LARGE SCALE GENOMIC DNA]</scope>
    <source>
        <strain evidence="2">cv. Victoria</strain>
        <tissue evidence="1">Leaf</tissue>
    </source>
</reference>
<organism evidence="1 2">
    <name type="scientific">Eragrostis curvula</name>
    <name type="common">weeping love grass</name>
    <dbReference type="NCBI Taxonomy" id="38414"/>
    <lineage>
        <taxon>Eukaryota</taxon>
        <taxon>Viridiplantae</taxon>
        <taxon>Streptophyta</taxon>
        <taxon>Embryophyta</taxon>
        <taxon>Tracheophyta</taxon>
        <taxon>Spermatophyta</taxon>
        <taxon>Magnoliopsida</taxon>
        <taxon>Liliopsida</taxon>
        <taxon>Poales</taxon>
        <taxon>Poaceae</taxon>
        <taxon>PACMAD clade</taxon>
        <taxon>Chloridoideae</taxon>
        <taxon>Eragrostideae</taxon>
        <taxon>Eragrostidinae</taxon>
        <taxon>Eragrostis</taxon>
    </lineage>
</organism>
<gene>
    <name evidence="1" type="ORF">EJB05_14541</name>
</gene>
<dbReference type="AlphaFoldDB" id="A0A5J9VZH2"/>
<dbReference type="InterPro" id="IPR027417">
    <property type="entry name" value="P-loop_NTPase"/>
</dbReference>
<name>A0A5J9VZH2_9POAL</name>